<protein>
    <submittedName>
        <fullName evidence="3">Uncharacterized protein</fullName>
    </submittedName>
</protein>
<proteinExistence type="predicted"/>
<dbReference type="EMBL" id="FWFY01000019">
    <property type="protein sequence ID" value="SLN70635.1"/>
    <property type="molecule type" value="Genomic_DNA"/>
</dbReference>
<organism evidence="3 4">
    <name type="scientific">Limimaricola soesokkakensis</name>
    <dbReference type="NCBI Taxonomy" id="1343159"/>
    <lineage>
        <taxon>Bacteria</taxon>
        <taxon>Pseudomonadati</taxon>
        <taxon>Pseudomonadota</taxon>
        <taxon>Alphaproteobacteria</taxon>
        <taxon>Rhodobacterales</taxon>
        <taxon>Paracoccaceae</taxon>
        <taxon>Limimaricola</taxon>
    </lineage>
</organism>
<keyword evidence="1" id="KW-0472">Membrane</keyword>
<gene>
    <name evidence="2" type="ORF">CLV79_1205</name>
    <name evidence="3" type="ORF">LOS8367_03560</name>
</gene>
<dbReference type="AlphaFoldDB" id="A0A1X7A5E1"/>
<evidence type="ECO:0000313" key="5">
    <source>
        <dbReference type="Proteomes" id="UP000240624"/>
    </source>
</evidence>
<feature type="transmembrane region" description="Helical" evidence="1">
    <location>
        <begin position="12"/>
        <end position="38"/>
    </location>
</feature>
<accession>A0A1X7A5E1</accession>
<dbReference type="Proteomes" id="UP000193495">
    <property type="component" value="Unassembled WGS sequence"/>
</dbReference>
<evidence type="ECO:0000313" key="4">
    <source>
        <dbReference type="Proteomes" id="UP000193495"/>
    </source>
</evidence>
<dbReference type="RefSeq" id="WP_165761518.1">
    <property type="nucleotide sequence ID" value="NZ_FWFY01000019.1"/>
</dbReference>
<keyword evidence="1" id="KW-0812">Transmembrane</keyword>
<dbReference type="Proteomes" id="UP000240624">
    <property type="component" value="Unassembled WGS sequence"/>
</dbReference>
<dbReference type="EMBL" id="PYGB01000020">
    <property type="protein sequence ID" value="PSK80663.1"/>
    <property type="molecule type" value="Genomic_DNA"/>
</dbReference>
<sequence length="52" mass="5381">MNIQKGPASPGMYLAWGAMTVLALAILWGMGGVISAWIAPPEEPTTITAPAQ</sequence>
<evidence type="ECO:0000256" key="1">
    <source>
        <dbReference type="SAM" id="Phobius"/>
    </source>
</evidence>
<reference evidence="2 5" key="2">
    <citation type="submission" date="2018-03" db="EMBL/GenBank/DDBJ databases">
        <title>Genomic Encyclopedia of Archaeal and Bacterial Type Strains, Phase II (KMG-II): from individual species to whole genera.</title>
        <authorList>
            <person name="Goeker M."/>
        </authorList>
    </citation>
    <scope>NUCLEOTIDE SEQUENCE [LARGE SCALE GENOMIC DNA]</scope>
    <source>
        <strain evidence="2 5">DSM 29956</strain>
    </source>
</reference>
<evidence type="ECO:0000313" key="3">
    <source>
        <dbReference type="EMBL" id="SLN70635.1"/>
    </source>
</evidence>
<evidence type="ECO:0000313" key="2">
    <source>
        <dbReference type="EMBL" id="PSK80663.1"/>
    </source>
</evidence>
<name>A0A1X7A5E1_9RHOB</name>
<keyword evidence="5" id="KW-1185">Reference proteome</keyword>
<keyword evidence="1" id="KW-1133">Transmembrane helix</keyword>
<reference evidence="3 4" key="1">
    <citation type="submission" date="2017-03" db="EMBL/GenBank/DDBJ databases">
        <authorList>
            <person name="Afonso C.L."/>
            <person name="Miller P.J."/>
            <person name="Scott M.A."/>
            <person name="Spackman E."/>
            <person name="Goraichik I."/>
            <person name="Dimitrov K.M."/>
            <person name="Suarez D.L."/>
            <person name="Swayne D.E."/>
        </authorList>
    </citation>
    <scope>NUCLEOTIDE SEQUENCE [LARGE SCALE GENOMIC DNA]</scope>
    <source>
        <strain evidence="3 4">CECT 8367</strain>
    </source>
</reference>